<comment type="similarity">
    <text evidence="1">Belongs to the isochorismatase family.</text>
</comment>
<accession>A0A1V0SEH9</accession>
<dbReference type="SUPFAM" id="SSF52499">
    <property type="entry name" value="Isochorismatase-like hydrolases"/>
    <property type="match status" value="1"/>
</dbReference>
<gene>
    <name evidence="9" type="ORF">Indivirus_17_4</name>
</gene>
<dbReference type="PANTHER" id="PTHR11080">
    <property type="entry name" value="PYRAZINAMIDASE/NICOTINAMIDASE"/>
    <property type="match status" value="1"/>
</dbReference>
<dbReference type="EC" id="3.5.1.19" evidence="6"/>
<name>A0A1V0SEH9_9VIRU</name>
<keyword evidence="2" id="KW-0662">Pyridine nucleotide biosynthesis</keyword>
<evidence type="ECO:0000256" key="5">
    <source>
        <dbReference type="ARBA" id="ARBA00037900"/>
    </source>
</evidence>
<comment type="pathway">
    <text evidence="5">Cofactor biosynthesis; nicotinate biosynthesis; nicotinate from nicotinamide: step 1/1.</text>
</comment>
<evidence type="ECO:0000256" key="4">
    <source>
        <dbReference type="ARBA" id="ARBA00022801"/>
    </source>
</evidence>
<dbReference type="PANTHER" id="PTHR11080:SF2">
    <property type="entry name" value="LD05707P"/>
    <property type="match status" value="1"/>
</dbReference>
<evidence type="ECO:0000259" key="8">
    <source>
        <dbReference type="Pfam" id="PF00857"/>
    </source>
</evidence>
<evidence type="ECO:0000256" key="6">
    <source>
        <dbReference type="ARBA" id="ARBA00039017"/>
    </source>
</evidence>
<dbReference type="Gene3D" id="3.40.50.850">
    <property type="entry name" value="Isochorismatase-like"/>
    <property type="match status" value="1"/>
</dbReference>
<evidence type="ECO:0000256" key="7">
    <source>
        <dbReference type="ARBA" id="ARBA00043224"/>
    </source>
</evidence>
<dbReference type="GO" id="GO:0046872">
    <property type="term" value="F:metal ion binding"/>
    <property type="evidence" value="ECO:0007669"/>
    <property type="project" value="UniProtKB-KW"/>
</dbReference>
<sequence length="193" mass="22335">MNPGMGVIHNMKNGALIIMDMQNDFCVGGPISHEKSLEIIPLINKLRDEFKYIFLTRKLYQENHSSFRNYGGKMHEHCVKDTYGSNFNPYLNITPNDMVITRGTLQKFDSNSAFYDADDIRKETNFHHLLQINGIHELYFCGIGMDSSIFATVLDAINLKYKCYVYQECVAYSNKSIYEKYTMYLESVGVKFI</sequence>
<organism evidence="9">
    <name type="scientific">Indivirus ILV1</name>
    <dbReference type="NCBI Taxonomy" id="1977633"/>
    <lineage>
        <taxon>Viruses</taxon>
        <taxon>Varidnaviria</taxon>
        <taxon>Bamfordvirae</taxon>
        <taxon>Nucleocytoviricota</taxon>
        <taxon>Megaviricetes</taxon>
        <taxon>Imitervirales</taxon>
        <taxon>Mimiviridae</taxon>
        <taxon>Klosneuvirinae</taxon>
        <taxon>Indivirus</taxon>
    </lineage>
</organism>
<dbReference type="InterPro" id="IPR036380">
    <property type="entry name" value="Isochorismatase-like_sf"/>
</dbReference>
<dbReference type="InterPro" id="IPR000868">
    <property type="entry name" value="Isochorismatase-like_dom"/>
</dbReference>
<evidence type="ECO:0000313" key="9">
    <source>
        <dbReference type="EMBL" id="ARF10116.1"/>
    </source>
</evidence>
<proteinExistence type="inferred from homology"/>
<evidence type="ECO:0000256" key="1">
    <source>
        <dbReference type="ARBA" id="ARBA00006336"/>
    </source>
</evidence>
<feature type="domain" description="Isochorismatase-like" evidence="8">
    <location>
        <begin position="15"/>
        <end position="186"/>
    </location>
</feature>
<protein>
    <recommendedName>
        <fullName evidence="6">nicotinamidase</fullName>
        <ecNumber evidence="6">3.5.1.19</ecNumber>
    </recommendedName>
    <alternativeName>
        <fullName evidence="7">Nicotinamide deamidase</fullName>
    </alternativeName>
</protein>
<dbReference type="InterPro" id="IPR052347">
    <property type="entry name" value="Isochorismatase_Nicotinamidase"/>
</dbReference>
<dbReference type="GO" id="GO:0008936">
    <property type="term" value="F:nicotinamidase activity"/>
    <property type="evidence" value="ECO:0007669"/>
    <property type="project" value="UniProtKB-EC"/>
</dbReference>
<reference evidence="9" key="1">
    <citation type="journal article" date="2017" name="Science">
        <title>Giant viruses with an expanded complement of translation system components.</title>
        <authorList>
            <person name="Schulz F."/>
            <person name="Yutin N."/>
            <person name="Ivanova N.N."/>
            <person name="Ortega D.R."/>
            <person name="Lee T.K."/>
            <person name="Vierheilig J."/>
            <person name="Daims H."/>
            <person name="Horn M."/>
            <person name="Wagner M."/>
            <person name="Jensen G.J."/>
            <person name="Kyrpides N.C."/>
            <person name="Koonin E.V."/>
            <person name="Woyke T."/>
        </authorList>
    </citation>
    <scope>NUCLEOTIDE SEQUENCE</scope>
    <source>
        <strain evidence="9">ILV1</strain>
    </source>
</reference>
<dbReference type="Pfam" id="PF00857">
    <property type="entry name" value="Isochorismatase"/>
    <property type="match status" value="1"/>
</dbReference>
<dbReference type="GO" id="GO:0019363">
    <property type="term" value="P:pyridine nucleotide biosynthetic process"/>
    <property type="evidence" value="ECO:0007669"/>
    <property type="project" value="UniProtKB-KW"/>
</dbReference>
<keyword evidence="3" id="KW-0479">Metal-binding</keyword>
<evidence type="ECO:0000256" key="3">
    <source>
        <dbReference type="ARBA" id="ARBA00022723"/>
    </source>
</evidence>
<keyword evidence="4" id="KW-0378">Hydrolase</keyword>
<dbReference type="EMBL" id="KY684101">
    <property type="protein sequence ID" value="ARF10116.1"/>
    <property type="molecule type" value="Genomic_DNA"/>
</dbReference>
<evidence type="ECO:0000256" key="2">
    <source>
        <dbReference type="ARBA" id="ARBA00022642"/>
    </source>
</evidence>